<sequence length="64" mass="7226">MRQFGRGEARGGAADARGTRRRRARAMCASQRHPLHLAGCLRARLRASAEQRMYTLLSQNVCDR</sequence>
<evidence type="ECO:0000313" key="3">
    <source>
        <dbReference type="Proteomes" id="UP001321477"/>
    </source>
</evidence>
<dbReference type="EMBL" id="AP027734">
    <property type="protein sequence ID" value="BDZ54790.1"/>
    <property type="molecule type" value="Genomic_DNA"/>
</dbReference>
<protein>
    <submittedName>
        <fullName evidence="2">Uncharacterized protein</fullName>
    </submittedName>
</protein>
<evidence type="ECO:0000313" key="2">
    <source>
        <dbReference type="EMBL" id="BDZ54790.1"/>
    </source>
</evidence>
<name>A0ABN6YBM9_9MICO</name>
<proteinExistence type="predicted"/>
<dbReference type="Proteomes" id="UP001321477">
    <property type="component" value="Chromosome"/>
</dbReference>
<evidence type="ECO:0000256" key="1">
    <source>
        <dbReference type="SAM" id="MobiDB-lite"/>
    </source>
</evidence>
<organism evidence="2 3">
    <name type="scientific">Agromyces marinus</name>
    <dbReference type="NCBI Taxonomy" id="1389020"/>
    <lineage>
        <taxon>Bacteria</taxon>
        <taxon>Bacillati</taxon>
        <taxon>Actinomycetota</taxon>
        <taxon>Actinomycetes</taxon>
        <taxon>Micrococcales</taxon>
        <taxon>Microbacteriaceae</taxon>
        <taxon>Agromyces</taxon>
    </lineage>
</organism>
<reference evidence="3" key="1">
    <citation type="journal article" date="2019" name="Int. J. Syst. Evol. Microbiol.">
        <title>The Global Catalogue of Microorganisms (GCM) 10K type strain sequencing project: providing services to taxonomists for standard genome sequencing and annotation.</title>
        <authorList>
            <consortium name="The Broad Institute Genomics Platform"/>
            <consortium name="The Broad Institute Genome Sequencing Center for Infectious Disease"/>
            <person name="Wu L."/>
            <person name="Ma J."/>
        </authorList>
    </citation>
    <scope>NUCLEOTIDE SEQUENCE [LARGE SCALE GENOMIC DNA]</scope>
    <source>
        <strain evidence="3">NBRC 109019</strain>
    </source>
</reference>
<feature type="region of interest" description="Disordered" evidence="1">
    <location>
        <begin position="1"/>
        <end position="23"/>
    </location>
</feature>
<accession>A0ABN6YBM9</accession>
<gene>
    <name evidence="2" type="ORF">GCM10025870_18630</name>
</gene>
<keyword evidence="3" id="KW-1185">Reference proteome</keyword>